<dbReference type="InterPro" id="IPR001985">
    <property type="entry name" value="S-AdoMet_decarboxylase_euk"/>
</dbReference>
<evidence type="ECO:0000256" key="7">
    <source>
        <dbReference type="ARBA" id="ARBA00022813"/>
    </source>
</evidence>
<dbReference type="PANTHER" id="PTHR11570">
    <property type="entry name" value="S-ADENOSYLMETHIONINE DECARBOXYLASE"/>
    <property type="match status" value="1"/>
</dbReference>
<keyword evidence="8" id="KW-0745">Spermidine biosynthesis</keyword>
<name>A0AAN8ETT8_9EURO</name>
<evidence type="ECO:0000256" key="4">
    <source>
        <dbReference type="ARBA" id="ARBA00012357"/>
    </source>
</evidence>
<comment type="similarity">
    <text evidence="3">Belongs to the eukaryotic AdoMetDC family.</text>
</comment>
<evidence type="ECO:0000313" key="15">
    <source>
        <dbReference type="Proteomes" id="UP001316803"/>
    </source>
</evidence>
<dbReference type="Pfam" id="PF01536">
    <property type="entry name" value="SAM_decarbox"/>
    <property type="match status" value="1"/>
</dbReference>
<reference evidence="14 15" key="1">
    <citation type="submission" date="2022-12" db="EMBL/GenBank/DDBJ databases">
        <title>Genomic features and morphological characterization of a novel Knufia sp. strain isolated from spacecraft assembly facility.</title>
        <authorList>
            <person name="Teixeira M."/>
            <person name="Chander A.M."/>
            <person name="Stajich J.E."/>
            <person name="Venkateswaran K."/>
        </authorList>
    </citation>
    <scope>NUCLEOTIDE SEQUENCE [LARGE SCALE GENOMIC DNA]</scope>
    <source>
        <strain evidence="14 15">FJI-L2-BK-P2</strain>
    </source>
</reference>
<dbReference type="NCBIfam" id="TIGR00535">
    <property type="entry name" value="SAM_DCase"/>
    <property type="match status" value="1"/>
</dbReference>
<dbReference type="SUPFAM" id="SSF56276">
    <property type="entry name" value="S-adenosylmethionine decarboxylase"/>
    <property type="match status" value="1"/>
</dbReference>
<dbReference type="PANTHER" id="PTHR11570:SF0">
    <property type="entry name" value="S-ADENOSYLMETHIONINE DECARBOXYLASE PROENZYME"/>
    <property type="match status" value="1"/>
</dbReference>
<sequence>MVNIGIPQNYTASPSSFSQTPSLKINHEAALDLDSSNAFEGPEKLLEVWFSPSSENLYNCSKPTGLKAVPAELWKTMLDLVNCKVLSIVESAEVDAYLLSESSMFVWPHKLILKTCGTTTLLRGLPRILELATLFGGYAQSTAPDVAGMAVAAAPYRVFYSRKNYLFPDRQHGPHRSWRDEVYTLDKLFVGGSAYMIGKMNGEHWYLYLTEPYTMLSAPASPASMDSTPSTETKVINFPSSVVKDKGSKLIEGEDETLEILMTDLEEENAKQFYLDNASAVAEDQWRGSQAESEDLVDVFSTTSSDDGDFSIKNSKCPEELTTEGHALGTVVSDRCGLSAVYPKNKYPDARIDAYQFTPCGFSANGVVPAPVGEQGTSYFTVHVTPEPICSYASFETNVPAGQTGRQTTEIIENVVDIFKPGRFSVTLFEAKTSYGEIAHGDVEQLAEIKALERQAARRSQKMDYIPGYKRVDRIVHDLDGYDLVFRYYERNDWKGGAPRLGERGF</sequence>
<comment type="caution">
    <text evidence="14">The sequence shown here is derived from an EMBL/GenBank/DDBJ whole genome shotgun (WGS) entry which is preliminary data.</text>
</comment>
<dbReference type="PROSITE" id="PS01336">
    <property type="entry name" value="ADOMETDC"/>
    <property type="match status" value="1"/>
</dbReference>
<dbReference type="Proteomes" id="UP001316803">
    <property type="component" value="Unassembled WGS sequence"/>
</dbReference>
<dbReference type="GO" id="GO:0005829">
    <property type="term" value="C:cytosol"/>
    <property type="evidence" value="ECO:0007669"/>
    <property type="project" value="TreeGrafter"/>
</dbReference>
<gene>
    <name evidence="14" type="primary">SPE2</name>
    <name evidence="14" type="ORF">OHC33_005510</name>
</gene>
<dbReference type="EMBL" id="JAKLMC020000011">
    <property type="protein sequence ID" value="KAK5953566.1"/>
    <property type="molecule type" value="Genomic_DNA"/>
</dbReference>
<evidence type="ECO:0000256" key="5">
    <source>
        <dbReference type="ARBA" id="ARBA00022691"/>
    </source>
</evidence>
<evidence type="ECO:0000256" key="1">
    <source>
        <dbReference type="ARBA" id="ARBA00001928"/>
    </source>
</evidence>
<evidence type="ECO:0000256" key="3">
    <source>
        <dbReference type="ARBA" id="ARBA00008466"/>
    </source>
</evidence>
<dbReference type="InterPro" id="IPR016067">
    <property type="entry name" value="S-AdoMet_deCO2ase_core"/>
</dbReference>
<dbReference type="Gene3D" id="3.30.360.50">
    <property type="entry name" value="S-adenosylmethionine decarboxylase"/>
    <property type="match status" value="1"/>
</dbReference>
<evidence type="ECO:0000256" key="2">
    <source>
        <dbReference type="ARBA" id="ARBA00004911"/>
    </source>
</evidence>
<keyword evidence="13" id="KW-0670">Pyruvate</keyword>
<dbReference type="GO" id="GO:0004014">
    <property type="term" value="F:adenosylmethionine decarboxylase activity"/>
    <property type="evidence" value="ECO:0007669"/>
    <property type="project" value="UniProtKB-EC"/>
</dbReference>
<accession>A0AAN8ETT8</accession>
<evidence type="ECO:0000256" key="12">
    <source>
        <dbReference type="ARBA" id="ARBA00023270"/>
    </source>
</evidence>
<comment type="pathway">
    <text evidence="2">Amine and polyamine biosynthesis; S-adenosylmethioninamine biosynthesis; S-adenosylmethioninamine from S-adenosyl-L-methionine: step 1/1.</text>
</comment>
<keyword evidence="11 14" id="KW-0456">Lyase</keyword>
<dbReference type="GO" id="GO:0008295">
    <property type="term" value="P:spermidine biosynthetic process"/>
    <property type="evidence" value="ECO:0007669"/>
    <property type="project" value="UniProtKB-KW"/>
</dbReference>
<organism evidence="14 15">
    <name type="scientific">Knufia fluminis</name>
    <dbReference type="NCBI Taxonomy" id="191047"/>
    <lineage>
        <taxon>Eukaryota</taxon>
        <taxon>Fungi</taxon>
        <taxon>Dikarya</taxon>
        <taxon>Ascomycota</taxon>
        <taxon>Pezizomycotina</taxon>
        <taxon>Eurotiomycetes</taxon>
        <taxon>Chaetothyriomycetidae</taxon>
        <taxon>Chaetothyriales</taxon>
        <taxon>Trichomeriaceae</taxon>
        <taxon>Knufia</taxon>
    </lineage>
</organism>
<keyword evidence="5" id="KW-0949">S-adenosyl-L-methionine</keyword>
<keyword evidence="7" id="KW-0068">Autocatalytic cleavage</keyword>
<evidence type="ECO:0000256" key="10">
    <source>
        <dbReference type="ARBA" id="ARBA00023145"/>
    </source>
</evidence>
<dbReference type="EC" id="4.1.1.50" evidence="4"/>
<keyword evidence="15" id="KW-1185">Reference proteome</keyword>
<evidence type="ECO:0000256" key="11">
    <source>
        <dbReference type="ARBA" id="ARBA00023239"/>
    </source>
</evidence>
<dbReference type="AlphaFoldDB" id="A0AAN8ETT8"/>
<keyword evidence="12" id="KW-0704">Schiff base</keyword>
<comment type="cofactor">
    <cofactor evidence="1">
        <name>pyruvate</name>
        <dbReference type="ChEBI" id="CHEBI:15361"/>
    </cofactor>
</comment>
<evidence type="ECO:0000256" key="8">
    <source>
        <dbReference type="ARBA" id="ARBA00023066"/>
    </source>
</evidence>
<dbReference type="Gene3D" id="3.60.90.10">
    <property type="entry name" value="S-adenosylmethionine decarboxylase"/>
    <property type="match status" value="2"/>
</dbReference>
<dbReference type="InterPro" id="IPR018166">
    <property type="entry name" value="S-AdoMet_deCO2ase_CS"/>
</dbReference>
<protein>
    <recommendedName>
        <fullName evidence="4">adenosylmethionine decarboxylase</fullName>
        <ecNumber evidence="4">4.1.1.50</ecNumber>
    </recommendedName>
</protein>
<keyword evidence="10" id="KW-0865">Zymogen</keyword>
<evidence type="ECO:0000256" key="6">
    <source>
        <dbReference type="ARBA" id="ARBA00022793"/>
    </source>
</evidence>
<proteinExistence type="inferred from homology"/>
<keyword evidence="9" id="KW-0620">Polyamine biosynthesis</keyword>
<dbReference type="InterPro" id="IPR048283">
    <property type="entry name" value="AdoMetDC-like"/>
</dbReference>
<dbReference type="GO" id="GO:0006597">
    <property type="term" value="P:spermine biosynthetic process"/>
    <property type="evidence" value="ECO:0007669"/>
    <property type="project" value="InterPro"/>
</dbReference>
<evidence type="ECO:0000256" key="9">
    <source>
        <dbReference type="ARBA" id="ARBA00023115"/>
    </source>
</evidence>
<evidence type="ECO:0000256" key="13">
    <source>
        <dbReference type="ARBA" id="ARBA00023317"/>
    </source>
</evidence>
<evidence type="ECO:0000313" key="14">
    <source>
        <dbReference type="EMBL" id="KAK5953566.1"/>
    </source>
</evidence>
<keyword evidence="6" id="KW-0210">Decarboxylase</keyword>